<dbReference type="EMBL" id="CP007268">
    <property type="protein sequence ID" value="AHK80774.1"/>
    <property type="molecule type" value="Genomic_DNA"/>
</dbReference>
<organism evidence="2 3">
    <name type="scientific">Ectothiorhodospira haloalkaliphila</name>
    <dbReference type="NCBI Taxonomy" id="421628"/>
    <lineage>
        <taxon>Bacteria</taxon>
        <taxon>Pseudomonadati</taxon>
        <taxon>Pseudomonadota</taxon>
        <taxon>Gammaproteobacteria</taxon>
        <taxon>Chromatiales</taxon>
        <taxon>Ectothiorhodospiraceae</taxon>
        <taxon>Ectothiorhodospira</taxon>
    </lineage>
</organism>
<protein>
    <recommendedName>
        <fullName evidence="1">Transposase (putative) YhgA-like domain-containing protein</fullName>
    </recommendedName>
</protein>
<dbReference type="InterPro" id="IPR006842">
    <property type="entry name" value="Transposase_31"/>
</dbReference>
<feature type="non-terminal residue" evidence="2">
    <location>
        <position position="137"/>
    </location>
</feature>
<evidence type="ECO:0000313" key="3">
    <source>
        <dbReference type="Proteomes" id="UP000019442"/>
    </source>
</evidence>
<name>W8KLV7_9GAMM</name>
<proteinExistence type="predicted"/>
<dbReference type="InterPro" id="IPR051699">
    <property type="entry name" value="Rpn/YhgA-like_nuclease"/>
</dbReference>
<dbReference type="Pfam" id="PF04754">
    <property type="entry name" value="Transposase_31"/>
    <property type="match status" value="1"/>
</dbReference>
<reference evidence="2 3" key="1">
    <citation type="journal article" date="2014" name="J Genomics">
        <title>Draft Genome Sequence of the Extremely Halophilic Phototrophic Purple Sulfur Bacterium Halorhodospira halochloris.</title>
        <authorList>
            <person name="Singh K.S."/>
            <person name="Kirksey J."/>
            <person name="Hoff W.D."/>
            <person name="Deole R."/>
        </authorList>
    </citation>
    <scope>NUCLEOTIDE SEQUENCE [LARGE SCALE GENOMIC DNA]</scope>
    <source>
        <strain evidence="2 3">A</strain>
    </source>
</reference>
<gene>
    <name evidence="2" type="ORF">M911_13975</name>
</gene>
<dbReference type="PANTHER" id="PTHR34611:SF2">
    <property type="entry name" value="INACTIVE RECOMBINATION-PROMOTING NUCLEASE-LIKE PROTEIN RPNE-RELATED"/>
    <property type="match status" value="1"/>
</dbReference>
<accession>W8KLV7</accession>
<dbReference type="HOGENOM" id="CLU_120331_0_0_6"/>
<evidence type="ECO:0000259" key="1">
    <source>
        <dbReference type="Pfam" id="PF04754"/>
    </source>
</evidence>
<feature type="domain" description="Transposase (putative) YhgA-like" evidence="1">
    <location>
        <begin position="3"/>
        <end position="134"/>
    </location>
</feature>
<dbReference type="Proteomes" id="UP000019442">
    <property type="component" value="Chromosome"/>
</dbReference>
<dbReference type="PANTHER" id="PTHR34611">
    <property type="match status" value="1"/>
</dbReference>
<evidence type="ECO:0000313" key="2">
    <source>
        <dbReference type="EMBL" id="AHK80774.1"/>
    </source>
</evidence>
<sequence>MSNHHDTGYKELFSYPELVRQLIEGFAPPEVAAMMDFATLTDHSGSYITPLFGEKFEDKVWSVEVKWDGTRQRVFVYLLLEFQSTVDHRLPIRMLHYVACFYDHLIKTHVTTARKGMPPIFPVVLYNGSKRWTARED</sequence>
<dbReference type="RefSeq" id="WP_029762629.1">
    <property type="nucleotide sequence ID" value="NZ_CP007268.1"/>
</dbReference>
<keyword evidence="3" id="KW-1185">Reference proteome</keyword>
<dbReference type="KEGG" id="hhc:M911_13975"/>
<dbReference type="AlphaFoldDB" id="W8KLV7"/>
<reference evidence="3" key="2">
    <citation type="submission" date="2014-02" db="EMBL/GenBank/DDBJ databases">
        <title>Draft Genome Sequence of extremely halophilic bacteria Halorhodospira halochloris.</title>
        <authorList>
            <person name="Singh K.S."/>
        </authorList>
    </citation>
    <scope>NUCLEOTIDE SEQUENCE [LARGE SCALE GENOMIC DNA]</scope>
    <source>
        <strain evidence="3">A</strain>
    </source>
</reference>